<proteinExistence type="predicted"/>
<accession>A0ABY8WPX8</accession>
<keyword evidence="2" id="KW-1185">Reference proteome</keyword>
<name>A0ABY8WPX8_9ACTN</name>
<sequence length="71" mass="7724">MSTFAEPAEDFSFSASTEYWYRPDDALLLLAPTPSPWLAVPPLGFYGALGHEAEPAVAVAAGDTWFVHNRP</sequence>
<dbReference type="Proteomes" id="UP001240150">
    <property type="component" value="Chromosome"/>
</dbReference>
<gene>
    <name evidence="1" type="ORF">ACTOB_003358</name>
</gene>
<dbReference type="RefSeq" id="WP_284921136.1">
    <property type="nucleotide sequence ID" value="NZ_CP126980.1"/>
</dbReference>
<dbReference type="EMBL" id="CP126980">
    <property type="protein sequence ID" value="WIM99698.1"/>
    <property type="molecule type" value="Genomic_DNA"/>
</dbReference>
<organism evidence="1 2">
    <name type="scientific">Actinoplanes oblitus</name>
    <dbReference type="NCBI Taxonomy" id="3040509"/>
    <lineage>
        <taxon>Bacteria</taxon>
        <taxon>Bacillati</taxon>
        <taxon>Actinomycetota</taxon>
        <taxon>Actinomycetes</taxon>
        <taxon>Micromonosporales</taxon>
        <taxon>Micromonosporaceae</taxon>
        <taxon>Actinoplanes</taxon>
    </lineage>
</organism>
<evidence type="ECO:0000313" key="2">
    <source>
        <dbReference type="Proteomes" id="UP001240150"/>
    </source>
</evidence>
<protein>
    <submittedName>
        <fullName evidence="1">Uncharacterized protein</fullName>
    </submittedName>
</protein>
<evidence type="ECO:0000313" key="1">
    <source>
        <dbReference type="EMBL" id="WIM99698.1"/>
    </source>
</evidence>
<reference evidence="1 2" key="1">
    <citation type="submission" date="2023-06" db="EMBL/GenBank/DDBJ databases">
        <authorList>
            <person name="Yushchuk O."/>
            <person name="Binda E."/>
            <person name="Ruckert-Reed C."/>
            <person name="Fedorenko V."/>
            <person name="Kalinowski J."/>
            <person name="Marinelli F."/>
        </authorList>
    </citation>
    <scope>NUCLEOTIDE SEQUENCE [LARGE SCALE GENOMIC DNA]</scope>
    <source>
        <strain evidence="1 2">NRRL 3884</strain>
    </source>
</reference>